<dbReference type="Proteomes" id="UP001487740">
    <property type="component" value="Unassembled WGS sequence"/>
</dbReference>
<protein>
    <submittedName>
        <fullName evidence="1">Uncharacterized protein</fullName>
    </submittedName>
</protein>
<comment type="caution">
    <text evidence="1">The sequence shown here is derived from an EMBL/GenBank/DDBJ whole genome shotgun (WGS) entry which is preliminary data.</text>
</comment>
<evidence type="ECO:0000313" key="1">
    <source>
        <dbReference type="EMBL" id="KAK8399866.1"/>
    </source>
</evidence>
<organism evidence="1 2">
    <name type="scientific">Scylla paramamosain</name>
    <name type="common">Mud crab</name>
    <dbReference type="NCBI Taxonomy" id="85552"/>
    <lineage>
        <taxon>Eukaryota</taxon>
        <taxon>Metazoa</taxon>
        <taxon>Ecdysozoa</taxon>
        <taxon>Arthropoda</taxon>
        <taxon>Crustacea</taxon>
        <taxon>Multicrustacea</taxon>
        <taxon>Malacostraca</taxon>
        <taxon>Eumalacostraca</taxon>
        <taxon>Eucarida</taxon>
        <taxon>Decapoda</taxon>
        <taxon>Pleocyemata</taxon>
        <taxon>Brachyura</taxon>
        <taxon>Eubrachyura</taxon>
        <taxon>Portunoidea</taxon>
        <taxon>Portunidae</taxon>
        <taxon>Portuninae</taxon>
        <taxon>Scylla</taxon>
    </lineage>
</organism>
<accession>A0AAW0UK74</accession>
<name>A0AAW0UK74_SCYPA</name>
<evidence type="ECO:0000313" key="2">
    <source>
        <dbReference type="Proteomes" id="UP001487740"/>
    </source>
</evidence>
<gene>
    <name evidence="1" type="ORF">O3P69_002923</name>
</gene>
<sequence length="107" mass="11251">MYLWEFGGWGPPRVFKGGVGAGQGRAGRFTEGAEVSLGTKVVQYIHNTGGERGQMGPLHGTLRDSGTLLYTTGLGAAGRPFRALLAYAKLGQGKDSCIPCVGHMRAL</sequence>
<dbReference type="EMBL" id="JARAKH010000010">
    <property type="protein sequence ID" value="KAK8399866.1"/>
    <property type="molecule type" value="Genomic_DNA"/>
</dbReference>
<dbReference type="AlphaFoldDB" id="A0AAW0UK74"/>
<keyword evidence="2" id="KW-1185">Reference proteome</keyword>
<proteinExistence type="predicted"/>
<reference evidence="1 2" key="1">
    <citation type="submission" date="2023-03" db="EMBL/GenBank/DDBJ databases">
        <title>High-quality genome of Scylla paramamosain provides insights in environmental adaptation.</title>
        <authorList>
            <person name="Zhang L."/>
        </authorList>
    </citation>
    <scope>NUCLEOTIDE SEQUENCE [LARGE SCALE GENOMIC DNA]</scope>
    <source>
        <strain evidence="1">LZ_2023a</strain>
        <tissue evidence="1">Muscle</tissue>
    </source>
</reference>